<dbReference type="SUPFAM" id="SSF53613">
    <property type="entry name" value="Ribokinase-like"/>
    <property type="match status" value="1"/>
</dbReference>
<evidence type="ECO:0000256" key="4">
    <source>
        <dbReference type="ARBA" id="ARBA00022679"/>
    </source>
</evidence>
<dbReference type="GO" id="GO:0009229">
    <property type="term" value="P:thiamine diphosphate biosynthetic process"/>
    <property type="evidence" value="ECO:0007669"/>
    <property type="project" value="UniProtKB-UniRule"/>
</dbReference>
<organism evidence="12 13">
    <name type="scientific">Sphingobacterium lactis</name>
    <dbReference type="NCBI Taxonomy" id="797291"/>
    <lineage>
        <taxon>Bacteria</taxon>
        <taxon>Pseudomonadati</taxon>
        <taxon>Bacteroidota</taxon>
        <taxon>Sphingobacteriia</taxon>
        <taxon>Sphingobacteriales</taxon>
        <taxon>Sphingobacteriaceae</taxon>
        <taxon>Sphingobacterium</taxon>
    </lineage>
</organism>
<keyword evidence="9 11" id="KW-0460">Magnesium</keyword>
<dbReference type="Pfam" id="PF02110">
    <property type="entry name" value="HK"/>
    <property type="match status" value="1"/>
</dbReference>
<feature type="binding site" evidence="11">
    <location>
        <position position="44"/>
    </location>
    <ligand>
        <name>substrate</name>
    </ligand>
</feature>
<dbReference type="EMBL" id="FNUT01000011">
    <property type="protein sequence ID" value="SEG62007.1"/>
    <property type="molecule type" value="Genomic_DNA"/>
</dbReference>
<feature type="binding site" evidence="11">
    <location>
        <position position="165"/>
    </location>
    <ligand>
        <name>ATP</name>
        <dbReference type="ChEBI" id="CHEBI:30616"/>
    </ligand>
</feature>
<dbReference type="GO" id="GO:0000287">
    <property type="term" value="F:magnesium ion binding"/>
    <property type="evidence" value="ECO:0007669"/>
    <property type="project" value="UniProtKB-UniRule"/>
</dbReference>
<name>A0A1H6BNM4_9SPHI</name>
<dbReference type="CDD" id="cd01170">
    <property type="entry name" value="THZ_kinase"/>
    <property type="match status" value="1"/>
</dbReference>
<feature type="binding site" evidence="11">
    <location>
        <position position="119"/>
    </location>
    <ligand>
        <name>ATP</name>
        <dbReference type="ChEBI" id="CHEBI:30616"/>
    </ligand>
</feature>
<comment type="function">
    <text evidence="11">Catalyzes the phosphorylation of the hydroxyl group of 4-methyl-5-beta-hydroxyethylthiazole (THZ).</text>
</comment>
<evidence type="ECO:0000256" key="7">
    <source>
        <dbReference type="ARBA" id="ARBA00022777"/>
    </source>
</evidence>
<evidence type="ECO:0000313" key="13">
    <source>
        <dbReference type="Proteomes" id="UP000236731"/>
    </source>
</evidence>
<dbReference type="NCBIfam" id="NF006830">
    <property type="entry name" value="PRK09355.1"/>
    <property type="match status" value="1"/>
</dbReference>
<keyword evidence="8 11" id="KW-0067">ATP-binding</keyword>
<keyword evidence="5 11" id="KW-0479">Metal-binding</keyword>
<evidence type="ECO:0000256" key="3">
    <source>
        <dbReference type="ARBA" id="ARBA00004868"/>
    </source>
</evidence>
<dbReference type="InterPro" id="IPR029056">
    <property type="entry name" value="Ribokinase-like"/>
</dbReference>
<dbReference type="RefSeq" id="WP_103907293.1">
    <property type="nucleotide sequence ID" value="NZ_CP049246.1"/>
</dbReference>
<evidence type="ECO:0000256" key="1">
    <source>
        <dbReference type="ARBA" id="ARBA00001771"/>
    </source>
</evidence>
<dbReference type="InterPro" id="IPR000417">
    <property type="entry name" value="Hyethyz_kinase"/>
</dbReference>
<dbReference type="GO" id="GO:0004417">
    <property type="term" value="F:hydroxyethylthiazole kinase activity"/>
    <property type="evidence" value="ECO:0007669"/>
    <property type="project" value="UniProtKB-UniRule"/>
</dbReference>
<dbReference type="PIRSF" id="PIRSF000513">
    <property type="entry name" value="Thz_kinase"/>
    <property type="match status" value="1"/>
</dbReference>
<keyword evidence="7 11" id="KW-0418">Kinase</keyword>
<comment type="cofactor">
    <cofactor evidence="2 11">
        <name>Mg(2+)</name>
        <dbReference type="ChEBI" id="CHEBI:18420"/>
    </cofactor>
</comment>
<keyword evidence="10 11" id="KW-0784">Thiamine biosynthesis</keyword>
<evidence type="ECO:0000256" key="8">
    <source>
        <dbReference type="ARBA" id="ARBA00022840"/>
    </source>
</evidence>
<comment type="similarity">
    <text evidence="11">Belongs to the Thz kinase family.</text>
</comment>
<dbReference type="Proteomes" id="UP000236731">
    <property type="component" value="Unassembled WGS sequence"/>
</dbReference>
<dbReference type="GO" id="GO:0005524">
    <property type="term" value="F:ATP binding"/>
    <property type="evidence" value="ECO:0007669"/>
    <property type="project" value="UniProtKB-UniRule"/>
</dbReference>
<dbReference type="HAMAP" id="MF_00228">
    <property type="entry name" value="Thz_kinase"/>
    <property type="match status" value="1"/>
</dbReference>
<dbReference type="UniPathway" id="UPA00060">
    <property type="reaction ID" value="UER00139"/>
</dbReference>
<evidence type="ECO:0000313" key="12">
    <source>
        <dbReference type="EMBL" id="SEG62007.1"/>
    </source>
</evidence>
<accession>A0A1H6BNM4</accession>
<gene>
    <name evidence="11" type="primary">thiM</name>
    <name evidence="12" type="ORF">SAMN05421877_11111</name>
</gene>
<keyword evidence="6 11" id="KW-0547">Nucleotide-binding</keyword>
<dbReference type="EC" id="2.7.1.50" evidence="11"/>
<dbReference type="GO" id="GO:0009228">
    <property type="term" value="P:thiamine biosynthetic process"/>
    <property type="evidence" value="ECO:0007669"/>
    <property type="project" value="UniProtKB-KW"/>
</dbReference>
<comment type="catalytic activity">
    <reaction evidence="1 11">
        <text>5-(2-hydroxyethyl)-4-methylthiazole + ATP = 4-methyl-5-(2-phosphooxyethyl)-thiazole + ADP + H(+)</text>
        <dbReference type="Rhea" id="RHEA:24212"/>
        <dbReference type="ChEBI" id="CHEBI:15378"/>
        <dbReference type="ChEBI" id="CHEBI:17957"/>
        <dbReference type="ChEBI" id="CHEBI:30616"/>
        <dbReference type="ChEBI" id="CHEBI:58296"/>
        <dbReference type="ChEBI" id="CHEBI:456216"/>
        <dbReference type="EC" id="2.7.1.50"/>
    </reaction>
</comment>
<evidence type="ECO:0000256" key="6">
    <source>
        <dbReference type="ARBA" id="ARBA00022741"/>
    </source>
</evidence>
<evidence type="ECO:0000256" key="9">
    <source>
        <dbReference type="ARBA" id="ARBA00022842"/>
    </source>
</evidence>
<evidence type="ECO:0000256" key="11">
    <source>
        <dbReference type="HAMAP-Rule" id="MF_00228"/>
    </source>
</evidence>
<protein>
    <recommendedName>
        <fullName evidence="11">Hydroxyethylthiazole kinase</fullName>
        <ecNumber evidence="11">2.7.1.50</ecNumber>
    </recommendedName>
    <alternativeName>
        <fullName evidence="11">4-methyl-5-beta-hydroxyethylthiazole kinase</fullName>
        <shortName evidence="11">TH kinase</shortName>
        <shortName evidence="11">Thz kinase</shortName>
    </alternativeName>
</protein>
<feature type="binding site" evidence="11">
    <location>
        <position position="192"/>
    </location>
    <ligand>
        <name>substrate</name>
    </ligand>
</feature>
<evidence type="ECO:0000256" key="2">
    <source>
        <dbReference type="ARBA" id="ARBA00001946"/>
    </source>
</evidence>
<dbReference type="AlphaFoldDB" id="A0A1H6BNM4"/>
<keyword evidence="13" id="KW-1185">Reference proteome</keyword>
<proteinExistence type="inferred from homology"/>
<sequence length="268" mass="28698">MENDIYHLLSQVRERTPLVQNITNFVVMNNTANALLALGASPIMVHSEEEIEEVLQLCDSLVINIGTLSKPWAENMLKAARAANALHKPWILDPVGAGISTLRNDILKELLALRPTAIRGNASEILALQHFDTKGKGVDSTADSSAAVRAGKFLNRQYGSVVCISGEIDYIISDQEIAEVVNGSVMMTKVTGLGCTATAITGAFLGLGTSPFDEAIAGVAITSLAGEMAASMAKGPGTLQLNLYDILFNLSKEQIVENLKMRRYAHSS</sequence>
<dbReference type="NCBIfam" id="TIGR00694">
    <property type="entry name" value="thiM"/>
    <property type="match status" value="1"/>
</dbReference>
<evidence type="ECO:0000256" key="10">
    <source>
        <dbReference type="ARBA" id="ARBA00022977"/>
    </source>
</evidence>
<dbReference type="Gene3D" id="3.40.1190.20">
    <property type="match status" value="1"/>
</dbReference>
<keyword evidence="4 11" id="KW-0808">Transferase</keyword>
<comment type="pathway">
    <text evidence="3 11">Cofactor biosynthesis; thiamine diphosphate biosynthesis; 4-methyl-5-(2-phosphoethyl)-thiazole from 5-(2-hydroxyethyl)-4-methylthiazole: step 1/1.</text>
</comment>
<dbReference type="PRINTS" id="PR01099">
    <property type="entry name" value="HYETHTZKNASE"/>
</dbReference>
<dbReference type="OrthoDB" id="9778146at2"/>
<reference evidence="13" key="1">
    <citation type="submission" date="2016-10" db="EMBL/GenBank/DDBJ databases">
        <authorList>
            <person name="Varghese N."/>
            <person name="Submissions S."/>
        </authorList>
    </citation>
    <scope>NUCLEOTIDE SEQUENCE [LARGE SCALE GENOMIC DNA]</scope>
    <source>
        <strain evidence="13">DSM 22361</strain>
    </source>
</reference>
<evidence type="ECO:0000256" key="5">
    <source>
        <dbReference type="ARBA" id="ARBA00022723"/>
    </source>
</evidence>